<comment type="caution">
    <text evidence="2">The sequence shown here is derived from an EMBL/GenBank/DDBJ whole genome shotgun (WGS) entry which is preliminary data.</text>
</comment>
<feature type="region of interest" description="Disordered" evidence="1">
    <location>
        <begin position="156"/>
        <end position="192"/>
    </location>
</feature>
<sequence length="192" mass="21711">MPASVRSFDAIRRVREEVQRFGLRVSDGLIELEAEIRRVIDWVEHDRPGYWKERTRRAYDEVGTAKAELHRCLMYPINDEQPSCAEQRAALKRAEGKLAYCREKQELVSRLAHKLRHELHEYQGRTAALREAIDIDTPRTAASLARMVEVLESYARTGPASTSGSSASPPAETSAEVEAPASDEPVAEEPRR</sequence>
<dbReference type="Proteomes" id="UP000318995">
    <property type="component" value="Unassembled WGS sequence"/>
</dbReference>
<accession>A0A5C5VYV7</accession>
<reference evidence="2 3" key="1">
    <citation type="submission" date="2019-02" db="EMBL/GenBank/DDBJ databases">
        <title>Deep-cultivation of Planctomycetes and their phenomic and genomic characterization uncovers novel biology.</title>
        <authorList>
            <person name="Wiegand S."/>
            <person name="Jogler M."/>
            <person name="Boedeker C."/>
            <person name="Pinto D."/>
            <person name="Vollmers J."/>
            <person name="Rivas-Marin E."/>
            <person name="Kohn T."/>
            <person name="Peeters S.H."/>
            <person name="Heuer A."/>
            <person name="Rast P."/>
            <person name="Oberbeckmann S."/>
            <person name="Bunk B."/>
            <person name="Jeske O."/>
            <person name="Meyerdierks A."/>
            <person name="Storesund J.E."/>
            <person name="Kallscheuer N."/>
            <person name="Luecker S."/>
            <person name="Lage O.M."/>
            <person name="Pohl T."/>
            <person name="Merkel B.J."/>
            <person name="Hornburger P."/>
            <person name="Mueller R.-W."/>
            <person name="Bruemmer F."/>
            <person name="Labrenz M."/>
            <person name="Spormann A.M."/>
            <person name="Op Den Camp H."/>
            <person name="Overmann J."/>
            <person name="Amann R."/>
            <person name="Jetten M.S.M."/>
            <person name="Mascher T."/>
            <person name="Medema M.H."/>
            <person name="Devos D.P."/>
            <person name="Kaster A.-K."/>
            <person name="Ovreas L."/>
            <person name="Rohde M."/>
            <person name="Galperin M.Y."/>
            <person name="Jogler C."/>
        </authorList>
    </citation>
    <scope>NUCLEOTIDE SEQUENCE [LARGE SCALE GENOMIC DNA]</scope>
    <source>
        <strain evidence="2 3">Pla111</strain>
    </source>
</reference>
<evidence type="ECO:0000313" key="2">
    <source>
        <dbReference type="EMBL" id="TWT43287.1"/>
    </source>
</evidence>
<dbReference type="EMBL" id="SJPH01000004">
    <property type="protein sequence ID" value="TWT43287.1"/>
    <property type="molecule type" value="Genomic_DNA"/>
</dbReference>
<dbReference type="RefSeq" id="WP_146574293.1">
    <property type="nucleotide sequence ID" value="NZ_SJPH01000004.1"/>
</dbReference>
<dbReference type="OrthoDB" id="277538at2"/>
<evidence type="ECO:0008006" key="4">
    <source>
        <dbReference type="Google" id="ProtNLM"/>
    </source>
</evidence>
<dbReference type="AlphaFoldDB" id="A0A5C5VYV7"/>
<evidence type="ECO:0000313" key="3">
    <source>
        <dbReference type="Proteomes" id="UP000318995"/>
    </source>
</evidence>
<feature type="compositionally biased region" description="Low complexity" evidence="1">
    <location>
        <begin position="156"/>
        <end position="182"/>
    </location>
</feature>
<protein>
    <recommendedName>
        <fullName evidence="4">Chromosome partition protein Smc</fullName>
    </recommendedName>
</protein>
<organism evidence="2 3">
    <name type="scientific">Botrimarina hoheduenensis</name>
    <dbReference type="NCBI Taxonomy" id="2528000"/>
    <lineage>
        <taxon>Bacteria</taxon>
        <taxon>Pseudomonadati</taxon>
        <taxon>Planctomycetota</taxon>
        <taxon>Planctomycetia</taxon>
        <taxon>Pirellulales</taxon>
        <taxon>Lacipirellulaceae</taxon>
        <taxon>Botrimarina</taxon>
    </lineage>
</organism>
<gene>
    <name evidence="2" type="ORF">Pla111_22380</name>
</gene>
<proteinExistence type="predicted"/>
<keyword evidence="3" id="KW-1185">Reference proteome</keyword>
<name>A0A5C5VYV7_9BACT</name>
<evidence type="ECO:0000256" key="1">
    <source>
        <dbReference type="SAM" id="MobiDB-lite"/>
    </source>
</evidence>